<evidence type="ECO:0000313" key="1">
    <source>
        <dbReference type="EMBL" id="PJJ78565.1"/>
    </source>
</evidence>
<gene>
    <name evidence="1" type="ORF">CLV85_2140</name>
</gene>
<name>A0A2M9D3D7_9MICO</name>
<organism evidence="1 2">
    <name type="scientific">Salinibacterium amurskyense</name>
    <dbReference type="NCBI Taxonomy" id="205941"/>
    <lineage>
        <taxon>Bacteria</taxon>
        <taxon>Bacillati</taxon>
        <taxon>Actinomycetota</taxon>
        <taxon>Actinomycetes</taxon>
        <taxon>Micrococcales</taxon>
        <taxon>Microbacteriaceae</taxon>
        <taxon>Salinibacterium</taxon>
    </lineage>
</organism>
<dbReference type="Proteomes" id="UP000231742">
    <property type="component" value="Unassembled WGS sequence"/>
</dbReference>
<dbReference type="EMBL" id="PGFH01000002">
    <property type="protein sequence ID" value="PJJ78565.1"/>
    <property type="molecule type" value="Genomic_DNA"/>
</dbReference>
<dbReference type="AlphaFoldDB" id="A0A2M9D3D7"/>
<sequence>MRLFRRRPRLNLGKFTAPEPVEEAPIERVVEEGVLIARNAVRMAVKNRIIVDAARDHLDYDDGALAGLVHVEFDHLADQAERLLKVTRTDRNRAVQEGLTEGLRQASMDGELISNIIDEARELAWSEIGTAIIAKLRDAYMPEADPQYEKNRETRLRELRNINFAELQAANEPEY</sequence>
<dbReference type="RefSeq" id="WP_229820544.1">
    <property type="nucleotide sequence ID" value="NZ_BMZU01000002.1"/>
</dbReference>
<comment type="caution">
    <text evidence="1">The sequence shown here is derived from an EMBL/GenBank/DDBJ whole genome shotgun (WGS) entry which is preliminary data.</text>
</comment>
<evidence type="ECO:0000313" key="2">
    <source>
        <dbReference type="Proteomes" id="UP000231742"/>
    </source>
</evidence>
<accession>A0A2M9D3D7</accession>
<reference evidence="1 2" key="1">
    <citation type="submission" date="2017-11" db="EMBL/GenBank/DDBJ databases">
        <title>Genomic Encyclopedia of Archaeal and Bacterial Type Strains, Phase II (KMG-II): From Individual Species to Whole Genera.</title>
        <authorList>
            <person name="Goeker M."/>
        </authorList>
    </citation>
    <scope>NUCLEOTIDE SEQUENCE [LARGE SCALE GENOMIC DNA]</scope>
    <source>
        <strain evidence="1 2">DSM 16400</strain>
    </source>
</reference>
<keyword evidence="2" id="KW-1185">Reference proteome</keyword>
<proteinExistence type="predicted"/>
<protein>
    <submittedName>
        <fullName evidence="1">Uncharacterized protein</fullName>
    </submittedName>
</protein>